<dbReference type="InterPro" id="IPR012657">
    <property type="entry name" value="23S_rRNA-intervening_sequence"/>
</dbReference>
<evidence type="ECO:0000313" key="2">
    <source>
        <dbReference type="Proteomes" id="UP000029646"/>
    </source>
</evidence>
<dbReference type="PANTHER" id="PTHR38471:SF2">
    <property type="entry name" value="FOUR HELIX BUNDLE PROTEIN"/>
    <property type="match status" value="1"/>
</dbReference>
<evidence type="ECO:0000313" key="1">
    <source>
        <dbReference type="EMBL" id="GAL71020.1"/>
    </source>
</evidence>
<reference evidence="1 2" key="1">
    <citation type="journal article" date="2014" name="Genome Announc.">
        <title>Draft Genome Sequence of Marine Flavobacterium Jejuia pallidilutea Strain 11shimoA1 and Pigmentation Mutants.</title>
        <authorList>
            <person name="Takatani N."/>
            <person name="Nakanishi M."/>
            <person name="Meirelles P."/>
            <person name="Mino S."/>
            <person name="Suda W."/>
            <person name="Oshima K."/>
            <person name="Hattori M."/>
            <person name="Ohkuma M."/>
            <person name="Hosokawa M."/>
            <person name="Miyashita K."/>
            <person name="Thompson F.L."/>
            <person name="Niwa A."/>
            <person name="Sawabe T."/>
            <person name="Sawabe T."/>
        </authorList>
    </citation>
    <scope>NUCLEOTIDE SEQUENCE [LARGE SCALE GENOMIC DNA]</scope>
    <source>
        <strain evidence="2">JCM19302</strain>
    </source>
</reference>
<protein>
    <recommendedName>
        <fullName evidence="3">Four helix bundle protein</fullName>
    </recommendedName>
</protein>
<dbReference type="Proteomes" id="UP000029646">
    <property type="component" value="Unassembled WGS sequence"/>
</dbReference>
<dbReference type="NCBIfam" id="TIGR02436">
    <property type="entry name" value="four helix bundle protein"/>
    <property type="match status" value="1"/>
</dbReference>
<dbReference type="SUPFAM" id="SSF158446">
    <property type="entry name" value="IVS-encoded protein-like"/>
    <property type="match status" value="1"/>
</dbReference>
<proteinExistence type="predicted"/>
<dbReference type="Pfam" id="PF05635">
    <property type="entry name" value="23S_rRNA_IVP"/>
    <property type="match status" value="1"/>
</dbReference>
<dbReference type="Gene3D" id="1.20.1440.60">
    <property type="entry name" value="23S rRNA-intervening sequence"/>
    <property type="match status" value="1"/>
</dbReference>
<comment type="caution">
    <text evidence="1">The sequence shown here is derived from an EMBL/GenBank/DDBJ whole genome shotgun (WGS) entry which is preliminary data.</text>
</comment>
<sequence length="123" mass="14523">MKILDMKFKFEDLIIWQKAMDIGEDMNTLSRSFPKRELYNLSSQLRRASDSIALNISEGSILQSGAEYRKFLGYAIRSNAEVVTCLHKSKRRNYISEDDFLKYYKNCFDLMNMTIAFRNRIKI</sequence>
<organism evidence="1 2">
    <name type="scientific">Jejuia pallidilutea</name>
    <dbReference type="NCBI Taxonomy" id="504487"/>
    <lineage>
        <taxon>Bacteria</taxon>
        <taxon>Pseudomonadati</taxon>
        <taxon>Bacteroidota</taxon>
        <taxon>Flavobacteriia</taxon>
        <taxon>Flavobacteriales</taxon>
        <taxon>Flavobacteriaceae</taxon>
        <taxon>Jejuia</taxon>
    </lineage>
</organism>
<name>A0A090W200_9FLAO</name>
<gene>
    <name evidence="1" type="ORF">JCM19302_2975</name>
</gene>
<dbReference type="PANTHER" id="PTHR38471">
    <property type="entry name" value="FOUR HELIX BUNDLE PROTEIN"/>
    <property type="match status" value="1"/>
</dbReference>
<dbReference type="EMBL" id="BBNS01000009">
    <property type="protein sequence ID" value="GAL71020.1"/>
    <property type="molecule type" value="Genomic_DNA"/>
</dbReference>
<dbReference type="AlphaFoldDB" id="A0A090W200"/>
<accession>A0A090W200</accession>
<dbReference type="InterPro" id="IPR036583">
    <property type="entry name" value="23S_rRNA_IVS_sf"/>
</dbReference>
<evidence type="ECO:0008006" key="3">
    <source>
        <dbReference type="Google" id="ProtNLM"/>
    </source>
</evidence>
<dbReference type="CDD" id="cd16377">
    <property type="entry name" value="23S_rRNA_IVP_like"/>
    <property type="match status" value="1"/>
</dbReference>